<dbReference type="OrthoDB" id="581707at2"/>
<keyword evidence="1" id="KW-0175">Coiled coil</keyword>
<name>A0A139X0F2_9CYAN</name>
<accession>A0A139X0F2</accession>
<dbReference type="EMBL" id="ANNX02000042">
    <property type="protein sequence ID" value="KYC38102.1"/>
    <property type="molecule type" value="Genomic_DNA"/>
</dbReference>
<gene>
    <name evidence="2" type="ORF">WA1_37765</name>
</gene>
<proteinExistence type="predicted"/>
<sequence>MENQQTPEEPIQQKTVLNLPIGDIDRIETETEEIFPNVESEVSESPQHKSDLLLQQSEHLLSELLVNSKVEKIFQSIQDRFNSIQENFKHLQIQIGLGNQLQMENTRILNLRSYIKNVLRWLEDLKYGRPILSDIETVANFLNKIDSSLENYSCLIQANKSLKEKAVYLENDAQKFQEKAKFYQEQYKQQCQYNSQILQENTNLCRDKERLIQENEILKRHNTAIQNEILSLKQERDTLKNEREQMLSERSRMLSDMAAKNRDKNTTYSISINGDDSPQHHILYQKFRQIRDQEFNAFSNEIFRYCCEQDPALKANRKLEIATIKSILSKQIIINGLKLFIVTSDFPDETVKNVLKVVSKSFRSISGIAENADIPEEINNELENLIKQGMKLLREGSSAGTSKRSWNQEEFTTAVKEISQSVYNELKMPEETDIPEQIRIDTENLVRQGLELVKKIASVDPPGVLWIEKESTLFKSDRHEAMLGCEEGGKILLTIYPGYLVGDRVFEKALVFTVPE</sequence>
<organism evidence="2 3">
    <name type="scientific">Scytonema hofmannii PCC 7110</name>
    <dbReference type="NCBI Taxonomy" id="128403"/>
    <lineage>
        <taxon>Bacteria</taxon>
        <taxon>Bacillati</taxon>
        <taxon>Cyanobacteriota</taxon>
        <taxon>Cyanophyceae</taxon>
        <taxon>Nostocales</taxon>
        <taxon>Scytonemataceae</taxon>
        <taxon>Scytonema</taxon>
    </lineage>
</organism>
<dbReference type="STRING" id="128403.WA1_37765"/>
<keyword evidence="3" id="KW-1185">Reference proteome</keyword>
<reference evidence="2 3" key="1">
    <citation type="journal article" date="2013" name="Genome Biol. Evol.">
        <title>Genomes of Stigonematalean cyanobacteria (subsection V) and the evolution of oxygenic photosynthesis from prokaryotes to plastids.</title>
        <authorList>
            <person name="Dagan T."/>
            <person name="Roettger M."/>
            <person name="Stucken K."/>
            <person name="Landan G."/>
            <person name="Koch R."/>
            <person name="Major P."/>
            <person name="Gould S.B."/>
            <person name="Goremykin V.V."/>
            <person name="Rippka R."/>
            <person name="Tandeau de Marsac N."/>
            <person name="Gugger M."/>
            <person name="Lockhart P.J."/>
            <person name="Allen J.F."/>
            <person name="Brune I."/>
            <person name="Maus I."/>
            <person name="Puhler A."/>
            <person name="Martin W.F."/>
        </authorList>
    </citation>
    <scope>NUCLEOTIDE SEQUENCE [LARGE SCALE GENOMIC DNA]</scope>
    <source>
        <strain evidence="2 3">PCC 7110</strain>
    </source>
</reference>
<dbReference type="Proteomes" id="UP000076925">
    <property type="component" value="Unassembled WGS sequence"/>
</dbReference>
<dbReference type="RefSeq" id="WP_017749832.1">
    <property type="nucleotide sequence ID" value="NZ_KQ976354.1"/>
</dbReference>
<evidence type="ECO:0000313" key="3">
    <source>
        <dbReference type="Proteomes" id="UP000076925"/>
    </source>
</evidence>
<evidence type="ECO:0000256" key="1">
    <source>
        <dbReference type="SAM" id="Coils"/>
    </source>
</evidence>
<comment type="caution">
    <text evidence="2">The sequence shown here is derived from an EMBL/GenBank/DDBJ whole genome shotgun (WGS) entry which is preliminary data.</text>
</comment>
<feature type="coiled-coil region" evidence="1">
    <location>
        <begin position="159"/>
        <end position="252"/>
    </location>
</feature>
<evidence type="ECO:0000313" key="2">
    <source>
        <dbReference type="EMBL" id="KYC38102.1"/>
    </source>
</evidence>
<protein>
    <submittedName>
        <fullName evidence="2">Uncharacterized protein</fullName>
    </submittedName>
</protein>
<dbReference type="AlphaFoldDB" id="A0A139X0F2"/>